<dbReference type="Proteomes" id="UP001497623">
    <property type="component" value="Unassembled WGS sequence"/>
</dbReference>
<dbReference type="PROSITE" id="PS50940">
    <property type="entry name" value="CHIT_BIND_II"/>
    <property type="match status" value="2"/>
</dbReference>
<dbReference type="PANTHER" id="PTHR22933">
    <property type="entry name" value="FI18007P1-RELATED"/>
    <property type="match status" value="1"/>
</dbReference>
<evidence type="ECO:0000259" key="3">
    <source>
        <dbReference type="PROSITE" id="PS50940"/>
    </source>
</evidence>
<feature type="region of interest" description="Disordered" evidence="1">
    <location>
        <begin position="820"/>
        <end position="860"/>
    </location>
</feature>
<dbReference type="InterPro" id="IPR036508">
    <property type="entry name" value="Chitin-bd_dom_sf"/>
</dbReference>
<feature type="chain" id="PRO_5043326660" description="Chitin-binding type-2 domain-containing protein" evidence="2">
    <location>
        <begin position="21"/>
        <end position="1640"/>
    </location>
</feature>
<name>A0AAV2Q2H4_MEGNR</name>
<feature type="signal peptide" evidence="2">
    <location>
        <begin position="1"/>
        <end position="20"/>
    </location>
</feature>
<dbReference type="SUPFAM" id="SSF57625">
    <property type="entry name" value="Invertebrate chitin-binding proteins"/>
    <property type="match status" value="2"/>
</dbReference>
<dbReference type="GO" id="GO:0005576">
    <property type="term" value="C:extracellular region"/>
    <property type="evidence" value="ECO:0007669"/>
    <property type="project" value="InterPro"/>
</dbReference>
<dbReference type="InterPro" id="IPR002557">
    <property type="entry name" value="Chitin-bd_dom"/>
</dbReference>
<reference evidence="4 5" key="1">
    <citation type="submission" date="2024-05" db="EMBL/GenBank/DDBJ databases">
        <authorList>
            <person name="Wallberg A."/>
        </authorList>
    </citation>
    <scope>NUCLEOTIDE SEQUENCE [LARGE SCALE GENOMIC DNA]</scope>
</reference>
<keyword evidence="2" id="KW-0732">Signal</keyword>
<sequence>MTRTWLCCAVLSAVIFVNEALFHVGSDELSALRYSIPGGGIPGEDYPILSAVPDTDFQCKEKETEGYYPDPSTFCQVFHICHQGITWTKDSFLCPNGTIFNTEKNGCIWWYDSECSRKLTKDSNIVPSISRSLDTFGTSIESGFVHKTLPDHQDNAVYRPVSELLSSQRIKDEGGNLRLQDLSQSSASNQNNLPSKVNSALNPSLNTATDNTNTDLSETHLNKLRNSSNSNGFSYSYTSSFGNSHSSLGDQSNISPPDSPGIGVPLPGVLTSSHGNKHTSTGTEEYFGISETRIPSIKIEDNTSLLGNNGPGIPLPGIAHGTTGNIRSSLEIENNFNLPGTSGLQSPLPGSFPGSSGARHSLLGIDNNNGQPEHTGVGIPLPGTFPGSSGTRHSLLGIDNNNGQPETTGLLNPLSGTFPGSSGTRHSLLGIDNSNGQPETTGLLDPLPGSFQGSSGTKHSILGIDNNIGPSGASGLLDPLSGSFPGSSGTRLSLLEIDNNNGQPENIGVGIPLPGTFSDSNGTRHSLLGIDNNNRQPEHTGVGIPLPGTFPGSSGTKHSLLGIDNNNGQPENTGVGIPLPGTFPDSSGTRHSLLGIDNNNWQPETTGLLNPLPGSFPGSSGTRHSLLGINNNNNVLETTGVGISLPGSFPGSSGTRHSFSGIDNNNGQPETTGLLDPLPGSFPGSSGTRHSLSGINNNNGQPESTGVGIPLPGFVHSPVETGHTSLGINDYNDLDETTGLGKPLSGPSESIHSSSRIENNIDSFGHITGIKEINQPEAIVLENSSQVEFGNSHSSLGDQSNISPPDFPGIGVPLPGVLSSSHGNKHTSTGIKESFGNSGNTEFDVSIPRGRAVPGNRETRISSIEIEDNISLLENSGSGIPLPGVTHGTTGISQAETSVFSSPSQGSLSSISSTRELPVQCRQTKPDAELSPELSNLRTNIWGGGVPGVDYPILSSIIRTRFLCQDYAIDGFYADPEACCQVFHRCFNRGRGWWEQESFLCPNGTIFNQKVNTCIRWNEPYWWDGVSCSESERFYPSLIGNETVKEEIVTNVKPTIVNEFDGQIDKPAESETKPEPAYEDPNPSVFDDYEHVGSDGVSNPVEFIDYNVSYNEGSQLVNELSSASNDELPNLDVFGNYSPDTPEELPISVVFNDYNTDDTVGANLNVDDRNSKPISNTRLTFIIDESTSNVIPSNNLPTFAAGDASFDNAWETGPSDFPGRSIIVPTEYESSHIDSSNNNYNEPDPAYTSSVSFGTQNNPIHNTQNSFVATSLDDTVSKENDKTYADNYYTEIGNENISETPNDDYNYNVNINTEGTPNFEPNVDQMSTFTDVDSNYDVNFNTEGPYNFEPITDQISAFSGIHSNHGVNVNTESASSFEPNTHQVSTFKDADSNNGVNVNTEGIYNFELNTDPISTFTGTNSNYDLNFNTEGSYNFDSNTEQIPHFTDYEESTDLNDFINFNNKDNSNEDDPDDYYYDSIVDFDGINPMIGMLSPKPINNRGDPVLDISPTLTLEPSYSLAGTSDANNAFTMWGPEHSFSISATFGENLRSDSFKTESFEESHPVFTFFSEETANNQSTEMPAKRIDIITITSADAHVIHPSSATVHPMIISVSIRPSNVLKETIASTQSTDNFDLGAEFW</sequence>
<feature type="compositionally biased region" description="Low complexity" evidence="1">
    <location>
        <begin position="206"/>
        <end position="215"/>
    </location>
</feature>
<keyword evidence="5" id="KW-1185">Reference proteome</keyword>
<evidence type="ECO:0000313" key="4">
    <source>
        <dbReference type="EMBL" id="CAL4069309.1"/>
    </source>
</evidence>
<dbReference type="InterPro" id="IPR052976">
    <property type="entry name" value="Scoloptoxin-like"/>
</dbReference>
<evidence type="ECO:0000256" key="1">
    <source>
        <dbReference type="SAM" id="MobiDB-lite"/>
    </source>
</evidence>
<protein>
    <recommendedName>
        <fullName evidence="3">Chitin-binding type-2 domain-containing protein</fullName>
    </recommendedName>
</protein>
<feature type="domain" description="Chitin-binding type-2" evidence="3">
    <location>
        <begin position="961"/>
        <end position="1030"/>
    </location>
</feature>
<dbReference type="EMBL" id="CAXKWB010003456">
    <property type="protein sequence ID" value="CAL4069309.1"/>
    <property type="molecule type" value="Genomic_DNA"/>
</dbReference>
<feature type="region of interest" description="Disordered" evidence="1">
    <location>
        <begin position="185"/>
        <end position="215"/>
    </location>
</feature>
<feature type="compositionally biased region" description="Polar residues" evidence="1">
    <location>
        <begin position="270"/>
        <end position="283"/>
    </location>
</feature>
<evidence type="ECO:0000313" key="5">
    <source>
        <dbReference type="Proteomes" id="UP001497623"/>
    </source>
</evidence>
<accession>A0AAV2Q2H4</accession>
<dbReference type="PANTHER" id="PTHR22933:SF42">
    <property type="entry name" value="FI18455P1-RELATED"/>
    <property type="match status" value="1"/>
</dbReference>
<evidence type="ECO:0000256" key="2">
    <source>
        <dbReference type="SAM" id="SignalP"/>
    </source>
</evidence>
<feature type="compositionally biased region" description="Low complexity" evidence="1">
    <location>
        <begin position="185"/>
        <end position="195"/>
    </location>
</feature>
<dbReference type="GO" id="GO:0008061">
    <property type="term" value="F:chitin binding"/>
    <property type="evidence" value="ECO:0007669"/>
    <property type="project" value="InterPro"/>
</dbReference>
<dbReference type="Gene3D" id="2.170.140.10">
    <property type="entry name" value="Chitin binding domain"/>
    <property type="match status" value="2"/>
</dbReference>
<feature type="domain" description="Chitin-binding type-2" evidence="3">
    <location>
        <begin position="56"/>
        <end position="117"/>
    </location>
</feature>
<comment type="caution">
    <text evidence="4">The sequence shown here is derived from an EMBL/GenBank/DDBJ whole genome shotgun (WGS) entry which is preliminary data.</text>
</comment>
<feature type="compositionally biased region" description="Polar residues" evidence="1">
    <location>
        <begin position="196"/>
        <end position="205"/>
    </location>
</feature>
<gene>
    <name evidence="4" type="ORF">MNOR_LOCUS7730</name>
</gene>
<proteinExistence type="predicted"/>
<dbReference type="Pfam" id="PF01607">
    <property type="entry name" value="CBM_14"/>
    <property type="match status" value="2"/>
</dbReference>
<organism evidence="4 5">
    <name type="scientific">Meganyctiphanes norvegica</name>
    <name type="common">Northern krill</name>
    <name type="synonym">Thysanopoda norvegica</name>
    <dbReference type="NCBI Taxonomy" id="48144"/>
    <lineage>
        <taxon>Eukaryota</taxon>
        <taxon>Metazoa</taxon>
        <taxon>Ecdysozoa</taxon>
        <taxon>Arthropoda</taxon>
        <taxon>Crustacea</taxon>
        <taxon>Multicrustacea</taxon>
        <taxon>Malacostraca</taxon>
        <taxon>Eumalacostraca</taxon>
        <taxon>Eucarida</taxon>
        <taxon>Euphausiacea</taxon>
        <taxon>Euphausiidae</taxon>
        <taxon>Meganyctiphanes</taxon>
    </lineage>
</organism>
<feature type="compositionally biased region" description="Polar residues" evidence="1">
    <location>
        <begin position="820"/>
        <end position="843"/>
    </location>
</feature>
<feature type="region of interest" description="Disordered" evidence="1">
    <location>
        <begin position="244"/>
        <end position="287"/>
    </location>
</feature>
<dbReference type="SMART" id="SM00494">
    <property type="entry name" value="ChtBD2"/>
    <property type="match status" value="2"/>
</dbReference>